<sequence length="71" mass="8131">MNGLTDVSPKADRDNVNKKEIKSTLMVNFSLYLFRLITCNKIRSKDSAQQSLFVAVFGDTKGYWLKKKISE</sequence>
<dbReference type="STRING" id="1236989.JCM15548_13966"/>
<proteinExistence type="predicted"/>
<gene>
    <name evidence="1" type="ORF">JCM15548_13966</name>
</gene>
<keyword evidence="2" id="KW-1185">Reference proteome</keyword>
<dbReference type="AlphaFoldDB" id="A0A0E9M342"/>
<evidence type="ECO:0000313" key="2">
    <source>
        <dbReference type="Proteomes" id="UP000032900"/>
    </source>
</evidence>
<comment type="caution">
    <text evidence="1">The sequence shown here is derived from an EMBL/GenBank/DDBJ whole genome shotgun (WGS) entry which is preliminary data.</text>
</comment>
<reference evidence="1 2" key="1">
    <citation type="journal article" date="2015" name="Microbes Environ.">
        <title>Distribution and evolution of nitrogen fixation genes in the phylum bacteroidetes.</title>
        <authorList>
            <person name="Inoue J."/>
            <person name="Oshima K."/>
            <person name="Suda W."/>
            <person name="Sakamoto M."/>
            <person name="Iino T."/>
            <person name="Noda S."/>
            <person name="Hongoh Y."/>
            <person name="Hattori M."/>
            <person name="Ohkuma M."/>
        </authorList>
    </citation>
    <scope>NUCLEOTIDE SEQUENCE [LARGE SCALE GENOMIC DNA]</scope>
    <source>
        <strain evidence="1">JCM 15548</strain>
    </source>
</reference>
<dbReference type="EMBL" id="BAZW01000053">
    <property type="protein sequence ID" value="GAO31590.1"/>
    <property type="molecule type" value="Genomic_DNA"/>
</dbReference>
<organism evidence="1 2">
    <name type="scientific">Geofilum rubicundum JCM 15548</name>
    <dbReference type="NCBI Taxonomy" id="1236989"/>
    <lineage>
        <taxon>Bacteria</taxon>
        <taxon>Pseudomonadati</taxon>
        <taxon>Bacteroidota</taxon>
        <taxon>Bacteroidia</taxon>
        <taxon>Marinilabiliales</taxon>
        <taxon>Marinilabiliaceae</taxon>
        <taxon>Geofilum</taxon>
    </lineage>
</organism>
<evidence type="ECO:0000313" key="1">
    <source>
        <dbReference type="EMBL" id="GAO31590.1"/>
    </source>
</evidence>
<protein>
    <submittedName>
        <fullName evidence="1">Uncharacterized protein</fullName>
    </submittedName>
</protein>
<name>A0A0E9M342_9BACT</name>
<accession>A0A0E9M342</accession>
<dbReference type="Proteomes" id="UP000032900">
    <property type="component" value="Unassembled WGS sequence"/>
</dbReference>